<sequence>MSYDHITKLLLLTSLSVIGAPLTLDRQLVTAHKEQLVVGSSSRSIFYKKKRRWITGCPLNILSAAIKTISEG</sequence>
<reference evidence="2" key="1">
    <citation type="submission" date="2018-01" db="EMBL/GenBank/DDBJ databases">
        <title>An insight into the sialome of Amazonian anophelines.</title>
        <authorList>
            <person name="Ribeiro J.M."/>
            <person name="Scarpassa V."/>
            <person name="Calvo E."/>
        </authorList>
    </citation>
    <scope>NUCLEOTIDE SEQUENCE</scope>
    <source>
        <tissue evidence="2">Salivary glands</tissue>
    </source>
</reference>
<feature type="chain" id="PRO_5014882621" evidence="1">
    <location>
        <begin position="20"/>
        <end position="72"/>
    </location>
</feature>
<organism evidence="2">
    <name type="scientific">Anopheles marajoara</name>
    <dbReference type="NCBI Taxonomy" id="58244"/>
    <lineage>
        <taxon>Eukaryota</taxon>
        <taxon>Metazoa</taxon>
        <taxon>Ecdysozoa</taxon>
        <taxon>Arthropoda</taxon>
        <taxon>Hexapoda</taxon>
        <taxon>Insecta</taxon>
        <taxon>Pterygota</taxon>
        <taxon>Neoptera</taxon>
        <taxon>Endopterygota</taxon>
        <taxon>Diptera</taxon>
        <taxon>Nematocera</taxon>
        <taxon>Culicoidea</taxon>
        <taxon>Culicidae</taxon>
        <taxon>Anophelinae</taxon>
        <taxon>Anopheles</taxon>
    </lineage>
</organism>
<proteinExistence type="predicted"/>
<dbReference type="AlphaFoldDB" id="A0A2M4CDP3"/>
<evidence type="ECO:0000256" key="1">
    <source>
        <dbReference type="SAM" id="SignalP"/>
    </source>
</evidence>
<dbReference type="EMBL" id="GGFJ01014311">
    <property type="protein sequence ID" value="MBW63452.1"/>
    <property type="molecule type" value="Transcribed_RNA"/>
</dbReference>
<protein>
    <submittedName>
        <fullName evidence="2">Putative secreted protein</fullName>
    </submittedName>
</protein>
<accession>A0A2M4CDP3</accession>
<keyword evidence="1" id="KW-0732">Signal</keyword>
<evidence type="ECO:0000313" key="2">
    <source>
        <dbReference type="EMBL" id="MBW63452.1"/>
    </source>
</evidence>
<feature type="signal peptide" evidence="1">
    <location>
        <begin position="1"/>
        <end position="19"/>
    </location>
</feature>
<name>A0A2M4CDP3_9DIPT</name>